<accession>A0ABZ3J3B0</accession>
<evidence type="ECO:0000259" key="1">
    <source>
        <dbReference type="PROSITE" id="PS51831"/>
    </source>
</evidence>
<dbReference type="SUPFAM" id="SSF109604">
    <property type="entry name" value="HD-domain/PDEase-like"/>
    <property type="match status" value="1"/>
</dbReference>
<evidence type="ECO:0000313" key="4">
    <source>
        <dbReference type="Proteomes" id="UP000216052"/>
    </source>
</evidence>
<dbReference type="CDD" id="cd00077">
    <property type="entry name" value="HDc"/>
    <property type="match status" value="1"/>
</dbReference>
<gene>
    <name evidence="3" type="ORF">SPACI_025920</name>
</gene>
<dbReference type="Gene3D" id="3.30.450.20">
    <property type="entry name" value="PAS domain"/>
    <property type="match status" value="1"/>
</dbReference>
<evidence type="ECO:0000313" key="3">
    <source>
        <dbReference type="EMBL" id="XFO72539.1"/>
    </source>
</evidence>
<keyword evidence="4" id="KW-1185">Reference proteome</keyword>
<dbReference type="EMBL" id="CP155571">
    <property type="protein sequence ID" value="XFO72539.1"/>
    <property type="molecule type" value="Genomic_DNA"/>
</dbReference>
<dbReference type="Gene3D" id="1.10.3210.10">
    <property type="entry name" value="Hypothetical protein af1432"/>
    <property type="match status" value="1"/>
</dbReference>
<proteinExistence type="predicted"/>
<dbReference type="NCBIfam" id="TIGR00277">
    <property type="entry name" value="HDIG"/>
    <property type="match status" value="1"/>
</dbReference>
<dbReference type="PROSITE" id="PS51831">
    <property type="entry name" value="HD"/>
    <property type="match status" value="1"/>
</dbReference>
<dbReference type="Proteomes" id="UP000216052">
    <property type="component" value="Chromosome"/>
</dbReference>
<dbReference type="RefSeq" id="WP_093791806.1">
    <property type="nucleotide sequence ID" value="NZ_CP155571.1"/>
</dbReference>
<dbReference type="Pfam" id="PF13487">
    <property type="entry name" value="HD_5"/>
    <property type="match status" value="1"/>
</dbReference>
<name>A0ABZ3J3B0_SPOA4</name>
<dbReference type="InterPro" id="IPR006675">
    <property type="entry name" value="HDIG_dom"/>
</dbReference>
<dbReference type="InterPro" id="IPR035965">
    <property type="entry name" value="PAS-like_dom_sf"/>
</dbReference>
<organism evidence="3 4">
    <name type="scientific">Sporomusa acidovorans (strain ATCC 49682 / DSM 3132 / Mol)</name>
    <dbReference type="NCBI Taxonomy" id="1123286"/>
    <lineage>
        <taxon>Bacteria</taxon>
        <taxon>Bacillati</taxon>
        <taxon>Bacillota</taxon>
        <taxon>Negativicutes</taxon>
        <taxon>Selenomonadales</taxon>
        <taxon>Sporomusaceae</taxon>
        <taxon>Sporomusa</taxon>
    </lineage>
</organism>
<sequence length="332" mass="38157">MNVEITAFIADVINNRQNYGWIVIDADFIIHYVNNAFCRWVENQKYNILGHSLSDAFYQGKKPFYRGKDLSYQGKHNFPLIETLEVNKELARVECYIPIFVKDNWCLVNTYLKRDQSGKPQYVAACYTPINHYKAFEEALEHIGVDIIRSFAKAIDARDTYTGKHSEHVANLMMEFAEFLGLPRTQVNLAYLSGVVHDIGKIGVPEDVLNKPAKLSKEEFTFIRRHPDIGANILAEISGFEKIAEAVRYHHERYDGMGYPEGVRGEDIPKFSRMLALCDSYDAMTSVRCYRKPFTINQALEEIKRGAGLQFDPVLSKKFIDLFQKDLFGVNK</sequence>
<dbReference type="InterPro" id="IPR003607">
    <property type="entry name" value="HD/PDEase_dom"/>
</dbReference>
<dbReference type="SMART" id="SM00471">
    <property type="entry name" value="HDc"/>
    <property type="match status" value="1"/>
</dbReference>
<reference evidence="3" key="1">
    <citation type="submission" date="2024-05" db="EMBL/GenBank/DDBJ databases">
        <title>Isolation and characterization of Sporomusa carbonis sp. nov., a carboxydotrophic hydrogenogen in the genus of Sporomusa isolated from a charcoal burning pile.</title>
        <authorList>
            <person name="Boeer T."/>
            <person name="Rosenbaum F."/>
            <person name="Eysell L."/>
            <person name="Mueller V."/>
            <person name="Daniel R."/>
            <person name="Poehlein A."/>
        </authorList>
    </citation>
    <scope>NUCLEOTIDE SEQUENCE [LARGE SCALE GENOMIC DNA]</scope>
    <source>
        <strain evidence="3">DSM 3132</strain>
    </source>
</reference>
<feature type="domain" description="HD-GYP" evidence="2">
    <location>
        <begin position="140"/>
        <end position="332"/>
    </location>
</feature>
<dbReference type="PANTHER" id="PTHR43155:SF2">
    <property type="entry name" value="CYCLIC DI-GMP PHOSPHODIESTERASE PA4108"/>
    <property type="match status" value="1"/>
</dbReference>
<dbReference type="PANTHER" id="PTHR43155">
    <property type="entry name" value="CYCLIC DI-GMP PHOSPHODIESTERASE PA4108-RELATED"/>
    <property type="match status" value="1"/>
</dbReference>
<protein>
    <recommendedName>
        <fullName evidence="5">Cyclic di-GMP phosphodiesterase response regulator RpfG</fullName>
    </recommendedName>
</protein>
<feature type="domain" description="HD" evidence="1">
    <location>
        <begin position="162"/>
        <end position="284"/>
    </location>
</feature>
<evidence type="ECO:0008006" key="5">
    <source>
        <dbReference type="Google" id="ProtNLM"/>
    </source>
</evidence>
<dbReference type="InterPro" id="IPR006674">
    <property type="entry name" value="HD_domain"/>
</dbReference>
<evidence type="ECO:0000259" key="2">
    <source>
        <dbReference type="PROSITE" id="PS51832"/>
    </source>
</evidence>
<dbReference type="InterPro" id="IPR037522">
    <property type="entry name" value="HD_GYP_dom"/>
</dbReference>
<dbReference type="SUPFAM" id="SSF55785">
    <property type="entry name" value="PYP-like sensor domain (PAS domain)"/>
    <property type="match status" value="1"/>
</dbReference>
<dbReference type="PROSITE" id="PS51832">
    <property type="entry name" value="HD_GYP"/>
    <property type="match status" value="1"/>
</dbReference>